<dbReference type="Gene3D" id="3.40.30.10">
    <property type="entry name" value="Glutaredoxin"/>
    <property type="match status" value="1"/>
</dbReference>
<dbReference type="SUPFAM" id="SSF52833">
    <property type="entry name" value="Thioredoxin-like"/>
    <property type="match status" value="1"/>
</dbReference>
<gene>
    <name evidence="2" type="ORF">ACFO5T_14260</name>
</gene>
<name>A0ABV9LDJ8_9FLAO</name>
<evidence type="ECO:0000313" key="3">
    <source>
        <dbReference type="Proteomes" id="UP001595878"/>
    </source>
</evidence>
<dbReference type="Proteomes" id="UP001595878">
    <property type="component" value="Unassembled WGS sequence"/>
</dbReference>
<dbReference type="EMBL" id="JBHSHB010000041">
    <property type="protein sequence ID" value="MFC4691595.1"/>
    <property type="molecule type" value="Genomic_DNA"/>
</dbReference>
<feature type="chain" id="PRO_5045338003" evidence="1">
    <location>
        <begin position="19"/>
        <end position="231"/>
    </location>
</feature>
<dbReference type="InterPro" id="IPR036249">
    <property type="entry name" value="Thioredoxin-like_sf"/>
</dbReference>
<keyword evidence="1" id="KW-0732">Signal</keyword>
<organism evidence="2 3">
    <name type="scientific">Dokdonia genika</name>
    <dbReference type="NCBI Taxonomy" id="308113"/>
    <lineage>
        <taxon>Bacteria</taxon>
        <taxon>Pseudomonadati</taxon>
        <taxon>Bacteroidota</taxon>
        <taxon>Flavobacteriia</taxon>
        <taxon>Flavobacteriales</taxon>
        <taxon>Flavobacteriaceae</taxon>
        <taxon>Dokdonia</taxon>
    </lineage>
</organism>
<proteinExistence type="predicted"/>
<accession>A0ABV9LDJ8</accession>
<protein>
    <submittedName>
        <fullName evidence="2">TlpA family protein disulfide reductase</fullName>
    </submittedName>
</protein>
<reference evidence="3" key="1">
    <citation type="journal article" date="2019" name="Int. J. Syst. Evol. Microbiol.">
        <title>The Global Catalogue of Microorganisms (GCM) 10K type strain sequencing project: providing services to taxonomists for standard genome sequencing and annotation.</title>
        <authorList>
            <consortium name="The Broad Institute Genomics Platform"/>
            <consortium name="The Broad Institute Genome Sequencing Center for Infectious Disease"/>
            <person name="Wu L."/>
            <person name="Ma J."/>
        </authorList>
    </citation>
    <scope>NUCLEOTIDE SEQUENCE [LARGE SCALE GENOMIC DNA]</scope>
    <source>
        <strain evidence="3">CGMCC 4.7427</strain>
    </source>
</reference>
<evidence type="ECO:0000256" key="1">
    <source>
        <dbReference type="SAM" id="SignalP"/>
    </source>
</evidence>
<keyword evidence="3" id="KW-1185">Reference proteome</keyword>
<feature type="signal peptide" evidence="1">
    <location>
        <begin position="1"/>
        <end position="18"/>
    </location>
</feature>
<evidence type="ECO:0000313" key="2">
    <source>
        <dbReference type="EMBL" id="MFC4691595.1"/>
    </source>
</evidence>
<sequence>MGRLLLTLLLTAHITLSAQNSQLFFSDVLDAHLPAYLLQAEDAIRNLEQDKVKVLFDNLVEDKITGSLMDNFKVTKLSKKAVALNEYTKPVMLLTYSSWRINCKGEQAALNELAAQYGDDVSIILLHWGTNKEVKKLAKGYHRNIDVLYVDDSDNKYTQIIKNLKHSLGLPLAYTITSDKTIINIKRRLSNKMAKDEKDAAFENYDLYKNLLKELLFKQETLSEAPIVINK</sequence>
<comment type="caution">
    <text evidence="2">The sequence shown here is derived from an EMBL/GenBank/DDBJ whole genome shotgun (WGS) entry which is preliminary data.</text>
</comment>
<dbReference type="RefSeq" id="WP_380035727.1">
    <property type="nucleotide sequence ID" value="NZ_JBHSHB010000041.1"/>
</dbReference>